<name>A0A2H0V5Z3_9BACT</name>
<sequence length="365" mass="40949">MWGYESFERDFNELDAMKYHPFLGGKYYRLEDDSRMWLVDYRGQEIGPRFGLIHDVLEIDGGVIIYGKKDSTNGLYSADGTLLQEDFSPDKNRRNKLHQVGDQYFAFQQKTGTGFMARPLNEKSFELRNIATGEQIGESYDSMLNISGQDHCFRAGNTGDRDNVYVIDLKTGKTKTIALPGYRYSHFVSNPKRAAIYFVNKKGSDSLLVDIDTKEVLAQMPTASETVYRQDESLLVIPKGDHKQVYDASGKIIAELTADHIYAISKGLNGEDLFAVGFDENDAKVDIVNAKGKVIDTASNIVAPSHFYQTTSGFIFKETTFFKDKHGYNLFNATGYIVTDAFVKGGQLFISYNSVAANKAYGKIL</sequence>
<accession>A0A2H0V5Z3</accession>
<protein>
    <submittedName>
        <fullName evidence="1">Uncharacterized protein</fullName>
    </submittedName>
</protein>
<organism evidence="1 2">
    <name type="scientific">Candidatus Falkowbacteria bacterium CG10_big_fil_rev_8_21_14_0_10_39_11</name>
    <dbReference type="NCBI Taxonomy" id="1974565"/>
    <lineage>
        <taxon>Bacteria</taxon>
        <taxon>Candidatus Falkowiibacteriota</taxon>
    </lineage>
</organism>
<dbReference type="EMBL" id="PFAP01000004">
    <property type="protein sequence ID" value="PIR94482.1"/>
    <property type="molecule type" value="Genomic_DNA"/>
</dbReference>
<gene>
    <name evidence="1" type="ORF">COT97_00860</name>
</gene>
<evidence type="ECO:0000313" key="1">
    <source>
        <dbReference type="EMBL" id="PIR94482.1"/>
    </source>
</evidence>
<reference evidence="2" key="1">
    <citation type="submission" date="2017-09" db="EMBL/GenBank/DDBJ databases">
        <title>Depth-based differentiation of microbial function through sediment-hosted aquifers and enrichment of novel symbionts in the deep terrestrial subsurface.</title>
        <authorList>
            <person name="Probst A.J."/>
            <person name="Ladd B."/>
            <person name="Jarett J.K."/>
            <person name="Geller-Mcgrath D.E."/>
            <person name="Sieber C.M.K."/>
            <person name="Emerson J.B."/>
            <person name="Anantharaman K."/>
            <person name="Thomas B.C."/>
            <person name="Malmstrom R."/>
            <person name="Stieglmeier M."/>
            <person name="Klingl A."/>
            <person name="Woyke T."/>
            <person name="Ryan C.M."/>
            <person name="Banfield J.F."/>
        </authorList>
    </citation>
    <scope>NUCLEOTIDE SEQUENCE [LARGE SCALE GENOMIC DNA]</scope>
</reference>
<proteinExistence type="predicted"/>
<evidence type="ECO:0000313" key="2">
    <source>
        <dbReference type="Proteomes" id="UP000229901"/>
    </source>
</evidence>
<comment type="caution">
    <text evidence="1">The sequence shown here is derived from an EMBL/GenBank/DDBJ whole genome shotgun (WGS) entry which is preliminary data.</text>
</comment>
<dbReference type="Proteomes" id="UP000229901">
    <property type="component" value="Unassembled WGS sequence"/>
</dbReference>
<dbReference type="AlphaFoldDB" id="A0A2H0V5Z3"/>
<dbReference type="SUPFAM" id="SSF82171">
    <property type="entry name" value="DPP6 N-terminal domain-like"/>
    <property type="match status" value="1"/>
</dbReference>